<proteinExistence type="predicted"/>
<feature type="signal peptide" evidence="1">
    <location>
        <begin position="1"/>
        <end position="20"/>
    </location>
</feature>
<keyword evidence="1" id="KW-0732">Signal</keyword>
<accession>A0ABU5VWW8</accession>
<dbReference type="EMBL" id="JAYGJQ010000002">
    <property type="protein sequence ID" value="MEA9357481.1"/>
    <property type="molecule type" value="Genomic_DNA"/>
</dbReference>
<evidence type="ECO:0000256" key="1">
    <source>
        <dbReference type="SAM" id="SignalP"/>
    </source>
</evidence>
<gene>
    <name evidence="2" type="ORF">SHI21_14735</name>
</gene>
<dbReference type="SUPFAM" id="SSF53474">
    <property type="entry name" value="alpha/beta-Hydrolases"/>
    <property type="match status" value="1"/>
</dbReference>
<comment type="caution">
    <text evidence="2">The sequence shown here is derived from an EMBL/GenBank/DDBJ whole genome shotgun (WGS) entry which is preliminary data.</text>
</comment>
<dbReference type="RefSeq" id="WP_323577501.1">
    <property type="nucleotide sequence ID" value="NZ_JAYGJQ010000002.1"/>
</dbReference>
<dbReference type="InterPro" id="IPR029058">
    <property type="entry name" value="AB_hydrolase_fold"/>
</dbReference>
<protein>
    <submittedName>
        <fullName evidence="2">Uncharacterized protein</fullName>
    </submittedName>
</protein>
<name>A0ABU5VWW8_9BACT</name>
<dbReference type="Proteomes" id="UP001302274">
    <property type="component" value="Unassembled WGS sequence"/>
</dbReference>
<reference evidence="2 3" key="1">
    <citation type="submission" date="2023-11" db="EMBL/GenBank/DDBJ databases">
        <title>A Novel Polar Bacteriovorax (B. antarcticus) Isolated from the Biocrust in Antarctica.</title>
        <authorList>
            <person name="Mun W."/>
            <person name="Choi S.Y."/>
            <person name="Mitchell R.J."/>
        </authorList>
    </citation>
    <scope>NUCLEOTIDE SEQUENCE [LARGE SCALE GENOMIC DNA]</scope>
    <source>
        <strain evidence="2 3">PP10</strain>
    </source>
</reference>
<keyword evidence="3" id="KW-1185">Reference proteome</keyword>
<organism evidence="2 3">
    <name type="scientific">Bacteriovorax antarcticus</name>
    <dbReference type="NCBI Taxonomy" id="3088717"/>
    <lineage>
        <taxon>Bacteria</taxon>
        <taxon>Pseudomonadati</taxon>
        <taxon>Bdellovibrionota</taxon>
        <taxon>Bacteriovoracia</taxon>
        <taxon>Bacteriovoracales</taxon>
        <taxon>Bacteriovoracaceae</taxon>
        <taxon>Bacteriovorax</taxon>
    </lineage>
</organism>
<sequence>MKLFMISLIFTLLSQTPAWASNPADTNKDRDYSIFDLKIEVNSTSYKAFVYRPTKLKIKALLIISPTIKGMTSIEESNAQYFSKRGYVVIATEQFYTELNSPNPDPEKLNADYYKPALAAISFINAVDQKLNLPETLPIFALGASQGGIFTLIIAAHVPRIKGAWFAVTGGDLPHIYAYSDVEELAKFRKNHMRILGMTKMKDYEDYLRLYLKNDPTISCKEIKVPFHQTIALRDTSVPTSTQELLVDECPPHDISRKNMNHAAGTVTTVLERQQIMDYFDDLI</sequence>
<dbReference type="Gene3D" id="3.40.50.1820">
    <property type="entry name" value="alpha/beta hydrolase"/>
    <property type="match status" value="1"/>
</dbReference>
<evidence type="ECO:0000313" key="3">
    <source>
        <dbReference type="Proteomes" id="UP001302274"/>
    </source>
</evidence>
<evidence type="ECO:0000313" key="2">
    <source>
        <dbReference type="EMBL" id="MEA9357481.1"/>
    </source>
</evidence>
<feature type="chain" id="PRO_5046708612" evidence="1">
    <location>
        <begin position="21"/>
        <end position="284"/>
    </location>
</feature>